<evidence type="ECO:0000313" key="2">
    <source>
        <dbReference type="Proteomes" id="UP000246073"/>
    </source>
</evidence>
<sequence length="39" mass="4323">MIRIQAPLSYLVNADIKAVRKLTNASSGEPEHEQPFQAV</sequence>
<dbReference type="Proteomes" id="UP000246073">
    <property type="component" value="Unassembled WGS sequence"/>
</dbReference>
<proteinExistence type="predicted"/>
<reference evidence="2" key="1">
    <citation type="submission" date="2017-12" db="EMBL/GenBank/DDBJ databases">
        <authorList>
            <person name="Diaz M."/>
        </authorList>
    </citation>
    <scope>NUCLEOTIDE SEQUENCE [LARGE SCALE GENOMIC DNA]</scope>
    <source>
        <strain evidence="2">FI11154</strain>
    </source>
</reference>
<dbReference type="AlphaFoldDB" id="A0A2P9HD50"/>
<organism evidence="1 2">
    <name type="scientific">Ochrobactrum soli</name>
    <dbReference type="NCBI Taxonomy" id="2448455"/>
    <lineage>
        <taxon>Bacteria</taxon>
        <taxon>Pseudomonadati</taxon>
        <taxon>Pseudomonadota</taxon>
        <taxon>Alphaproteobacteria</taxon>
        <taxon>Hyphomicrobiales</taxon>
        <taxon>Brucellaceae</taxon>
        <taxon>Brucella/Ochrobactrum group</taxon>
        <taxon>Ochrobactrum</taxon>
    </lineage>
</organism>
<name>A0A2P9HD50_9HYPH</name>
<accession>A0A2P9HD50</accession>
<dbReference type="EMBL" id="OOFM01000001">
    <property type="protein sequence ID" value="SPL62034.1"/>
    <property type="molecule type" value="Genomic_DNA"/>
</dbReference>
<protein>
    <submittedName>
        <fullName evidence="1">Uncharacterized protein</fullName>
    </submittedName>
</protein>
<evidence type="ECO:0000313" key="1">
    <source>
        <dbReference type="EMBL" id="SPL62034.1"/>
    </source>
</evidence>
<gene>
    <name evidence="1" type="ORF">OHAE_4826</name>
</gene>